<dbReference type="InterPro" id="IPR027417">
    <property type="entry name" value="P-loop_NTPase"/>
</dbReference>
<evidence type="ECO:0000313" key="3">
    <source>
        <dbReference type="Proteomes" id="UP000602647"/>
    </source>
</evidence>
<dbReference type="Pfam" id="PF13558">
    <property type="entry name" value="SbcC_Walker_B"/>
    <property type="match status" value="1"/>
</dbReference>
<keyword evidence="3" id="KW-1185">Reference proteome</keyword>
<dbReference type="GO" id="GO:0000731">
    <property type="term" value="P:DNA synthesis involved in DNA repair"/>
    <property type="evidence" value="ECO:0007669"/>
    <property type="project" value="TreeGrafter"/>
</dbReference>
<comment type="caution">
    <text evidence="2">The sequence shown here is derived from an EMBL/GenBank/DDBJ whole genome shotgun (WGS) entry which is preliminary data.</text>
</comment>
<dbReference type="EMBL" id="JACRYT010000010">
    <property type="protein sequence ID" value="MBC6680154.1"/>
    <property type="molecule type" value="Genomic_DNA"/>
</dbReference>
<proteinExistence type="predicted"/>
<protein>
    <submittedName>
        <fullName evidence="2">AAA family ATPase</fullName>
    </submittedName>
</protein>
<evidence type="ECO:0000256" key="1">
    <source>
        <dbReference type="SAM" id="Coils"/>
    </source>
</evidence>
<feature type="coiled-coil region" evidence="1">
    <location>
        <begin position="694"/>
        <end position="756"/>
    </location>
</feature>
<dbReference type="Gene3D" id="3.40.50.300">
    <property type="entry name" value="P-loop containing nucleotide triphosphate hydrolases"/>
    <property type="match status" value="2"/>
</dbReference>
<feature type="coiled-coil region" evidence="1">
    <location>
        <begin position="615"/>
        <end position="649"/>
    </location>
</feature>
<feature type="coiled-coil region" evidence="1">
    <location>
        <begin position="838"/>
        <end position="881"/>
    </location>
</feature>
<keyword evidence="1" id="KW-0175">Coiled coil</keyword>
<gene>
    <name evidence="2" type="ORF">H9L42_09940</name>
</gene>
<reference evidence="2" key="1">
    <citation type="submission" date="2020-08" db="EMBL/GenBank/DDBJ databases">
        <title>Genome public.</title>
        <authorList>
            <person name="Liu C."/>
            <person name="Sun Q."/>
        </authorList>
    </citation>
    <scope>NUCLEOTIDE SEQUENCE</scope>
    <source>
        <strain evidence="2">BX12</strain>
    </source>
</reference>
<dbReference type="SUPFAM" id="SSF52540">
    <property type="entry name" value="P-loop containing nucleoside triphosphate hydrolases"/>
    <property type="match status" value="1"/>
</dbReference>
<dbReference type="PANTHER" id="PTHR32182:SF0">
    <property type="entry name" value="DNA REPLICATION AND REPAIR PROTEIN RECF"/>
    <property type="match status" value="1"/>
</dbReference>
<dbReference type="Proteomes" id="UP000602647">
    <property type="component" value="Unassembled WGS sequence"/>
</dbReference>
<dbReference type="PANTHER" id="PTHR32182">
    <property type="entry name" value="DNA REPLICATION AND REPAIR PROTEIN RECF"/>
    <property type="match status" value="1"/>
</dbReference>
<accession>A0A923NKF8</accession>
<sequence length="1090" mass="127206">MSQEKIPMKKLTRMKLINWHRFTDCTIDFGDFTLLSGENGAGKSTLLDAIQFVITCTASYFNKAAHENGKRKLTGYIRCKTGREHRPYERTGEISAHIALEFYEETKKRYFVVGAVIDSASEGQETTVRYLMDNTCFTDEMFFNGDVPKSISEFRASNKGIKQWCKTQAEAKKMIKARFGRLEDKFFRLIPKALAFRPIDDIKDFVYSYVLDEKEVNIDVLRENVRSYQDLGRTLESVKVRMAKLEAIDGYHEEVLDGMKKDRMYEFFLARAELDLTREGIQASRDEIQRQKRRQEEEERQLAAISQEKEEKQNMEVALRVELAQDKDFLALEEEKRQMDRLRIEEEGLLEKRKILRQSIKAASARIVRLQALGEEFPVLEEYQTFLNAVEKQGNVAETLECLRHVVDWKKQRFGETQQEIARLNMQLQEKAQQRQELKQRMEQLNRKKLSYAPAVTRLRDAVREEFARLGRDTEPHVLCELLEIADESWRNAVEGYLNTQRFYLLVEPENFDIALGIYDRLRREGKAYGVGLINTWQMEAYDQAPAGTLASVVTSKNRYARRFINMILGNVQMCERYDQLKAYKTSITKECMRYQNRVASAIRPSVYEVPFIGKKAFRIQLEQCEKRHALLEQEIQADEERLSSLSATLEPLSTEKDVDVKYHLNVLTELAVLSGKIGTCRVNIETLEKNSTFLQKQIQLNALEDLRRELEKEGEKKNQIIGGIRQRIQHEQQQIQQGKARLQEQEALAAELSQSAEESEIWLKEYEKQTQKKGFAQFRDNYERRRKANETTRKAAEEKMVGAMSRYKAEHDFGAPATLEGFPEYAGVYDRLRTSELLEYEEKVEKARLAAEEEFREQFLSRLQENMKQAQSEFRELNQALKDITFSNERYEFLHMPSRRFRSYYEMIMDDFNAMQGESLFSGSFHETHKEVIDELFERLALDSENSARSLEEFTDYRTYMDYDIKILHTDGSYSYYSKVCEEKSGGETQTPFYVTVAASFMQLYSNNIGGEAIGLILFDEAFNNMDDERIGGVLEFLHRLPLQIVIAAPPDKIQYIGPKSDQTLLVMTDEKVSYVEEYYNESIRQAYS</sequence>
<feature type="coiled-coil region" evidence="1">
    <location>
        <begin position="278"/>
        <end position="352"/>
    </location>
</feature>
<name>A0A923NKF8_9FIRM</name>
<dbReference type="Pfam" id="PF13555">
    <property type="entry name" value="AAA_29"/>
    <property type="match status" value="1"/>
</dbReference>
<dbReference type="AlphaFoldDB" id="A0A923NKF8"/>
<dbReference type="RefSeq" id="WP_187303256.1">
    <property type="nucleotide sequence ID" value="NZ_JACRYT010000010.1"/>
</dbReference>
<dbReference type="GO" id="GO:0006302">
    <property type="term" value="P:double-strand break repair"/>
    <property type="evidence" value="ECO:0007669"/>
    <property type="project" value="TreeGrafter"/>
</dbReference>
<organism evidence="2 3">
    <name type="scientific">Zhenpiania hominis</name>
    <dbReference type="NCBI Taxonomy" id="2763644"/>
    <lineage>
        <taxon>Bacteria</taxon>
        <taxon>Bacillati</taxon>
        <taxon>Bacillota</taxon>
        <taxon>Clostridia</taxon>
        <taxon>Peptostreptococcales</taxon>
        <taxon>Anaerovoracaceae</taxon>
        <taxon>Zhenpiania</taxon>
    </lineage>
</organism>
<feature type="coiled-coil region" evidence="1">
    <location>
        <begin position="414"/>
        <end position="448"/>
    </location>
</feature>
<evidence type="ECO:0000313" key="2">
    <source>
        <dbReference type="EMBL" id="MBC6680154.1"/>
    </source>
</evidence>